<dbReference type="PANTHER" id="PTHR42783">
    <property type="entry name" value="GLUTAMATE SYNTHASE [NADPH] SMALL CHAIN"/>
    <property type="match status" value="1"/>
</dbReference>
<organism evidence="3 4">
    <name type="scientific">Candidatus Ornithomonoglobus merdipullorum</name>
    <dbReference type="NCBI Taxonomy" id="2840895"/>
    <lineage>
        <taxon>Bacteria</taxon>
        <taxon>Bacillati</taxon>
        <taxon>Bacillota</taxon>
        <taxon>Clostridia</taxon>
        <taxon>Candidatus Ornithomonoglobus</taxon>
    </lineage>
</organism>
<dbReference type="Pfam" id="PF07992">
    <property type="entry name" value="Pyr_redox_2"/>
    <property type="match status" value="1"/>
</dbReference>
<dbReference type="SUPFAM" id="SSF51971">
    <property type="entry name" value="Nucleotide-binding domain"/>
    <property type="match status" value="1"/>
</dbReference>
<comment type="caution">
    <text evidence="3">The sequence shown here is derived from an EMBL/GenBank/DDBJ whole genome shotgun (WGS) entry which is preliminary data.</text>
</comment>
<gene>
    <name evidence="3" type="ORF">IAA61_03280</name>
</gene>
<dbReference type="PANTHER" id="PTHR42783:SF3">
    <property type="entry name" value="GLUTAMATE SYNTHASE [NADPH] SMALL CHAIN-RELATED"/>
    <property type="match status" value="1"/>
</dbReference>
<dbReference type="EMBL" id="DVNB01000032">
    <property type="protein sequence ID" value="HIU56820.1"/>
    <property type="molecule type" value="Genomic_DNA"/>
</dbReference>
<dbReference type="InterPro" id="IPR036188">
    <property type="entry name" value="FAD/NAD-bd_sf"/>
</dbReference>
<dbReference type="SUPFAM" id="SSF46548">
    <property type="entry name" value="alpha-helical ferredoxin"/>
    <property type="match status" value="1"/>
</dbReference>
<feature type="domain" description="Dihydroprymidine dehydrogenase" evidence="2">
    <location>
        <begin position="4"/>
        <end position="96"/>
    </location>
</feature>
<dbReference type="AlphaFoldDB" id="A0A9D1MAW7"/>
<dbReference type="InterPro" id="IPR028261">
    <property type="entry name" value="DPD_II"/>
</dbReference>
<feature type="domain" description="FAD/NAD(P)-binding" evidence="1">
    <location>
        <begin position="109"/>
        <end position="389"/>
    </location>
</feature>
<dbReference type="PRINTS" id="PR00419">
    <property type="entry name" value="ADXRDTASE"/>
</dbReference>
<dbReference type="InterPro" id="IPR023753">
    <property type="entry name" value="FAD/NAD-binding_dom"/>
</dbReference>
<evidence type="ECO:0000259" key="1">
    <source>
        <dbReference type="Pfam" id="PF07992"/>
    </source>
</evidence>
<dbReference type="GO" id="GO:0051536">
    <property type="term" value="F:iron-sulfur cluster binding"/>
    <property type="evidence" value="ECO:0007669"/>
    <property type="project" value="InterPro"/>
</dbReference>
<dbReference type="InterPro" id="IPR009051">
    <property type="entry name" value="Helical_ferredxn"/>
</dbReference>
<evidence type="ECO:0000313" key="3">
    <source>
        <dbReference type="EMBL" id="HIU56820.1"/>
    </source>
</evidence>
<dbReference type="Gene3D" id="1.10.1060.10">
    <property type="entry name" value="Alpha-helical ferredoxin"/>
    <property type="match status" value="1"/>
</dbReference>
<proteinExistence type="predicted"/>
<dbReference type="Gene3D" id="3.50.50.60">
    <property type="entry name" value="FAD/NAD(P)-binding domain"/>
    <property type="match status" value="2"/>
</dbReference>
<dbReference type="Proteomes" id="UP000824109">
    <property type="component" value="Unassembled WGS sequence"/>
</dbReference>
<reference evidence="3" key="1">
    <citation type="submission" date="2020-10" db="EMBL/GenBank/DDBJ databases">
        <authorList>
            <person name="Gilroy R."/>
        </authorList>
    </citation>
    <scope>NUCLEOTIDE SEQUENCE</scope>
    <source>
        <strain evidence="3">USAMLcec3-3695</strain>
    </source>
</reference>
<protein>
    <submittedName>
        <fullName evidence="3">NAD(P)-dependent oxidoreductase</fullName>
    </submittedName>
</protein>
<name>A0A9D1MAW7_9FIRM</name>
<accession>A0A9D1MAW7</accession>
<sequence>MAHHVLNEAKRCLNCKKPMCMEGCPIHTPIPKMIRTLLDGDIDAAGKMLFENNPLSLICSLICNHENQCEGHCVLNRKGSPVHASYIENYVSDYYFDRLEFGDIEKNGKKVAIIGSGPAGITIAIILARRGYDITIFEGKEQIGGVLRYGIPEFRLPKSILDRYKERLYELGIKIRPNTLVGGSIKIDDLFRDGYLAVFIGIGVWRPNTLHIKGESLGNVHYAINYLTNPDVYRLGEKVNIIGAGNSAMDVARTALRHGARDVTIYSRHDYFAASEHEVNYAKLEGVTFKMHIEPVEIVDEGVIFAELECDGKGHLSRIPGTEHLEKADSTIIAISQGADNMLVANTGGLDVTDRGLLVTNTFGETTRDGIFASGDVVNGARTVVEAVKYSKLVADAIDEYIQGLDEDAEEKREE</sequence>
<reference evidence="3" key="2">
    <citation type="journal article" date="2021" name="PeerJ">
        <title>Extensive microbial diversity within the chicken gut microbiome revealed by metagenomics and culture.</title>
        <authorList>
            <person name="Gilroy R."/>
            <person name="Ravi A."/>
            <person name="Getino M."/>
            <person name="Pursley I."/>
            <person name="Horton D.L."/>
            <person name="Alikhan N.F."/>
            <person name="Baker D."/>
            <person name="Gharbi K."/>
            <person name="Hall N."/>
            <person name="Watson M."/>
            <person name="Adriaenssens E.M."/>
            <person name="Foster-Nyarko E."/>
            <person name="Jarju S."/>
            <person name="Secka A."/>
            <person name="Antonio M."/>
            <person name="Oren A."/>
            <person name="Chaudhuri R.R."/>
            <person name="La Ragione R."/>
            <person name="Hildebrand F."/>
            <person name="Pallen M.J."/>
        </authorList>
    </citation>
    <scope>NUCLEOTIDE SEQUENCE</scope>
    <source>
        <strain evidence="3">USAMLcec3-3695</strain>
    </source>
</reference>
<evidence type="ECO:0000313" key="4">
    <source>
        <dbReference type="Proteomes" id="UP000824109"/>
    </source>
</evidence>
<dbReference type="Pfam" id="PF14691">
    <property type="entry name" value="Fer4_20"/>
    <property type="match status" value="1"/>
</dbReference>
<dbReference type="GO" id="GO:0016491">
    <property type="term" value="F:oxidoreductase activity"/>
    <property type="evidence" value="ECO:0007669"/>
    <property type="project" value="InterPro"/>
</dbReference>
<evidence type="ECO:0000259" key="2">
    <source>
        <dbReference type="Pfam" id="PF14691"/>
    </source>
</evidence>